<dbReference type="EMBL" id="JASBWR010000162">
    <property type="protein sequence ID" value="KAJ9090778.1"/>
    <property type="molecule type" value="Genomic_DNA"/>
</dbReference>
<sequence>MFEDYTVLVLQETPGATDIAETLQKNGATIKQLSNPTINQITHEKINHIISPTSDFPAYIACRRALIPVTTPEWIWESLRSSKPCTPNRFTPDPHLFMKDVFVCVADNLPRGDKEAIYGGVAAFGGHYLDDLTKYTTHLVATDMRNVKSIIAANVIDTPDEEGHIIDIKIVTPRWIDACLSLGSFVDELDYLLNGLSETESQLEVPISHSGPIANRTVYCAYTSPLLVDLLKHHGAVVKTEYDPTVDIYLGPHKSGSAYEAAVQSIHTVIGTLSWIYSVLASSTWHLPSNLLHSPIPLLPPPDFAGLKISITNYSGEARTYLAKLIVGLGGEFTKTLTRSNDYLIAGSPHGKKYVTATERWLDTNGVPTIKVVNHVWLEKCYASWSLVDDNDPKYLPGTSTPLGFVQEDEDIITQSSQTPQASPQTPITSPGDTKEKQHGQNNSLITPNSKNEAVDILANNTPQSETKSARKSRSAAQKAAQKLHADMNDLNDYQKMAKSTRMMKTYMETLDAQTPVKRQVEVERATESPPPKKKKAVTNVNAIITGSEDEITLSRLDLAKLSQVGIKVNKELTKAHRVEVIIAPRILRTEKFLTSLSQADKIIHPQYLIDLLKVVNESSTWELINKQFKMDDYSLDKVITTKEVNKDLGVSGNVNGLSHCLTSPNKGTLFKNMQLNLSTNLNGGVSVVEAILGSHGLKHHTAIKTLTRKTQLIGDHPVLVAHATKDQKLVSNFKRICPDGTVVTWDWCVRSIFAMELVDYEAYKL</sequence>
<dbReference type="Proteomes" id="UP001241377">
    <property type="component" value="Unassembled WGS sequence"/>
</dbReference>
<reference evidence="1" key="1">
    <citation type="submission" date="2023-04" db="EMBL/GenBank/DDBJ databases">
        <title>Draft Genome sequencing of Naganishia species isolated from polar environments using Oxford Nanopore Technology.</title>
        <authorList>
            <person name="Leo P."/>
            <person name="Venkateswaran K."/>
        </authorList>
    </citation>
    <scope>NUCLEOTIDE SEQUENCE</scope>
    <source>
        <strain evidence="1">MNA-CCFEE 5261</strain>
    </source>
</reference>
<keyword evidence="2" id="KW-1185">Reference proteome</keyword>
<protein>
    <submittedName>
        <fullName evidence="1">Uncharacterized protein</fullName>
    </submittedName>
</protein>
<organism evidence="1 2">
    <name type="scientific">Naganishia cerealis</name>
    <dbReference type="NCBI Taxonomy" id="610337"/>
    <lineage>
        <taxon>Eukaryota</taxon>
        <taxon>Fungi</taxon>
        <taxon>Dikarya</taxon>
        <taxon>Basidiomycota</taxon>
        <taxon>Agaricomycotina</taxon>
        <taxon>Tremellomycetes</taxon>
        <taxon>Filobasidiales</taxon>
        <taxon>Filobasidiaceae</taxon>
        <taxon>Naganishia</taxon>
    </lineage>
</organism>
<evidence type="ECO:0000313" key="1">
    <source>
        <dbReference type="EMBL" id="KAJ9090778.1"/>
    </source>
</evidence>
<proteinExistence type="predicted"/>
<comment type="caution">
    <text evidence="1">The sequence shown here is derived from an EMBL/GenBank/DDBJ whole genome shotgun (WGS) entry which is preliminary data.</text>
</comment>
<name>A0ACC2UV97_9TREE</name>
<gene>
    <name evidence="1" type="ORF">QFC19_009452</name>
</gene>
<evidence type="ECO:0000313" key="2">
    <source>
        <dbReference type="Proteomes" id="UP001241377"/>
    </source>
</evidence>
<accession>A0ACC2UV97</accession>